<keyword evidence="11" id="KW-1185">Reference proteome</keyword>
<evidence type="ECO:0000313" key="11">
    <source>
        <dbReference type="Proteomes" id="UP000472263"/>
    </source>
</evidence>
<evidence type="ECO:0000256" key="4">
    <source>
        <dbReference type="ARBA" id="ARBA00022552"/>
    </source>
</evidence>
<reference evidence="10" key="1">
    <citation type="submission" date="2019-06" db="EMBL/GenBank/DDBJ databases">
        <authorList>
            <consortium name="Wellcome Sanger Institute Data Sharing"/>
        </authorList>
    </citation>
    <scope>NUCLEOTIDE SEQUENCE [LARGE SCALE GENOMIC DNA]</scope>
</reference>
<feature type="domain" description="BP28 C-terminal" evidence="9">
    <location>
        <begin position="1544"/>
        <end position="1824"/>
    </location>
</feature>
<dbReference type="Pfam" id="PF23243">
    <property type="entry name" value="HEAT_HEATR1"/>
    <property type="match status" value="2"/>
</dbReference>
<comment type="subcellular location">
    <subcellularLocation>
        <location evidence="1 7">Nucleus</location>
        <location evidence="1 7">Nucleolus</location>
    </subcellularLocation>
</comment>
<sequence>MTSLALQLKRLALPQSDPGLLTRKEVASLLFDPKDAAQMDRSSFYALGCTGLEELLGIEPAFYEFQDTLFSRSSLTLERSVQSREVNDKLDAGISLFLTRLCPYFLLKPAQKCIEWLVHRFHIQLYNVDSLLACALPYHETKMFVRVVQLLNINEATNRWNWLHCLQKPGVPLARGTLITHCYKDLSFMDFICTLVTKSIKAYSGHSANCSQLRVIFSFYASTIVPALDAVEKVSDTIISKLLPYIQKGLKSSLADYKAATYMIVCQLAVKVVLEASLVDTLALQLSKSLVREPVLAKEGLGCLIVLLQNQKEGAVGPRAFGRLCCMSSLVETLQVMASVHDVSPLLRYLLPHLVHGVFSTCTGERRDHTGLTQSLNHVCLFLLLDEYLSQSETSEQHITSLNQRLLPLVRLFESKYGGALDSVIAAHVGDVSDTEQKQLFHHFLSLSMSSGKYQILGNSDTSLLLSLKHPLPSVRSLAVEHLMGIITSGQVRHKTTFSVLIMSVLSHFCYKQVFIDRLDPEDTVSSLLSLLQRTDLSLADQWSLLSDPRVAKGGAELVQRAGWSLLPFLVITAGRPDSAQLQLARHVAQSAVIAQHPLTVDWAQGDEPSANRPRCVCVCVCVFFVPSGEVWWNPEKLDTNTCCYLALICRLFHVVVNGAGQGASAGSFRELMRLLLQVHLKEAPLLFRFLCVLWGYSSNQGEQLDVKVGAVLQTQALYVGRALLSGQPAATLADLASAKSPVFPSLLACLTSPVREVRRAGLGALQSLSAADASPFQPITEKLLKHTEEIIADPSYISQALGVLHEESVSAKGRSQQKKLQASMEQLLQIIQAPGCPSYTACTLLSALGQVNGESVLSALLPLLDRLLEQSGPEPPTLLRHEAQLLQLVLGKYNEAAAPLLAKNQACVDLLVRALRTSARPHADIPSFQITALEQITKPFFSALPDEKVQQRLLAVMFDLLVESRNPLVANTVSSVFKAIAVDGELVANELTPPEKPKVTVTVQQTRRSKALQSGEAGPEEGAVSWDRVTLILELLQHKKKLRRAQLLVPPLFSLLASLEPRVGDQGNMEYTKQLLLSCLLNVCQKLSPDGGAVAPDVLDEDKFNVELVVQCVRVSEMPQTHHHALLLLGAVAGIFPEKVLHNIMPIFTFMGANIMRLDDAYSFQVISKTVQTVIPALIESAGHVDAVVARIVHVFTDALPHVPEHRRLPILAQLVTTLGPARFLWVLMLLLFKQHATHTASSASEKDAALERDVDFWISLCCHFEVSDQLTSLIRILQYLMQLPQDKDDGEALESIITSKQTKKKEEEEEEKLIFSVEAHSSKELRHFKFLSVSFMAQLLASARFIGKVRPVHGEPIKGLSQYLLEEILRYIHSVARCVEENADKPTAKFWRALLNKSYDALDKVNALLPTDTFITVMKGLMGNQLPSVRRKAMELLNNKLQHRTQWEEPQVTVLLQLSGNLLSIVGKGHGKVAEEEEEQAVNRQTALYSLKLLCRSFGSGHQEAFVPVLAAAVELVTSPDEEKNVVGSALLCIAEVVSTLKALAIPQLPRLMPAVLHALTHRKELLANEIYLLSAVTAMQRVTETLPHFISPYLQETTAQVGERAESSSSSSSSSSSQLAVRLASLRSTVATKLPPRVLLPTVTKCYSSMVTSKQVCVCRFAQGTRGIEPATFLLRRPLSVSSRKPNVSCVQGDLEKTERIEGFVIDCLLAMVMKLSEVSFRPLFFKLFEWSKTPAEDKERLLTFYRLADRIADRLKGLFVLFAGNLVKPFADLLRQTNAAATDEPLFDPDDDGGVEKSVLLLRFVLDCLHKIFLYDTQRFLSRERADALLGPLVDQLENSLGGDDVYQQRVSKHLLPCIAQFAVAMGDDTQWKALNYQILLKTRHASSKVRFSSLLMLTELAAKLRENYMVLLPETVPFLAELMEDECEEVEHQVQKVIQEMENILGEPLQSYF</sequence>
<dbReference type="PANTHER" id="PTHR13457">
    <property type="entry name" value="BAP28"/>
    <property type="match status" value="1"/>
</dbReference>
<evidence type="ECO:0000256" key="8">
    <source>
        <dbReference type="SAM" id="Coils"/>
    </source>
</evidence>
<dbReference type="Ensembl" id="ENSMMDT00005031623.1">
    <property type="protein sequence ID" value="ENSMMDP00005030916.1"/>
    <property type="gene ID" value="ENSMMDG00005014551.1"/>
</dbReference>
<dbReference type="GeneTree" id="ENSGT00390000015845"/>
<dbReference type="PANTHER" id="PTHR13457:SF1">
    <property type="entry name" value="HEAT REPEAT-CONTAINING PROTEIN 1"/>
    <property type="match status" value="1"/>
</dbReference>
<feature type="coiled-coil region" evidence="8">
    <location>
        <begin position="1925"/>
        <end position="1952"/>
    </location>
</feature>
<gene>
    <name evidence="10" type="primary">HEATR1</name>
    <name evidence="10" type="synonym">heatr1</name>
</gene>
<dbReference type="InterPro" id="IPR022125">
    <property type="entry name" value="U3snoRNP10_N"/>
</dbReference>
<keyword evidence="5 7" id="KW-0539">Nucleus</keyword>
<proteinExistence type="inferred from homology"/>
<comment type="similarity">
    <text evidence="2 7">Belongs to the HEATR1/UTP10 family.</text>
</comment>
<dbReference type="InterPro" id="IPR012954">
    <property type="entry name" value="BP28_C_dom"/>
</dbReference>
<evidence type="ECO:0000256" key="1">
    <source>
        <dbReference type="ARBA" id="ARBA00004604"/>
    </source>
</evidence>
<dbReference type="SMART" id="SM01036">
    <property type="entry name" value="BP28CT"/>
    <property type="match status" value="1"/>
</dbReference>
<keyword evidence="6 7" id="KW-0687">Ribonucleoprotein</keyword>
<evidence type="ECO:0000256" key="2">
    <source>
        <dbReference type="ARBA" id="ARBA00010559"/>
    </source>
</evidence>
<dbReference type="InterPro" id="IPR040191">
    <property type="entry name" value="UTP10"/>
</dbReference>
<keyword evidence="3 7" id="KW-0690">Ribosome biogenesis</keyword>
<dbReference type="GO" id="GO:0045943">
    <property type="term" value="P:positive regulation of transcription by RNA polymerase I"/>
    <property type="evidence" value="ECO:0007669"/>
    <property type="project" value="TreeGrafter"/>
</dbReference>
<accession>A0A667ZDC8</accession>
<dbReference type="GO" id="GO:0034455">
    <property type="term" value="C:t-UTP complex"/>
    <property type="evidence" value="ECO:0007669"/>
    <property type="project" value="TreeGrafter"/>
</dbReference>
<dbReference type="InterPro" id="IPR016024">
    <property type="entry name" value="ARM-type_fold"/>
</dbReference>
<comment type="function">
    <text evidence="7">Involved in nucleolar processing of pre-18S ribosomal RNA.</text>
</comment>
<dbReference type="InterPro" id="IPR056473">
    <property type="entry name" value="HEAT_Utp10/HEAT1"/>
</dbReference>
<reference evidence="10" key="2">
    <citation type="submission" date="2025-08" db="UniProtKB">
        <authorList>
            <consortium name="Ensembl"/>
        </authorList>
    </citation>
    <scope>IDENTIFICATION</scope>
</reference>
<evidence type="ECO:0000256" key="6">
    <source>
        <dbReference type="ARBA" id="ARBA00023274"/>
    </source>
</evidence>
<dbReference type="Pfam" id="PF12397">
    <property type="entry name" value="U3snoRNP10"/>
    <property type="match status" value="1"/>
</dbReference>
<protein>
    <recommendedName>
        <fullName evidence="7">HEAT repeat-containing protein 1</fullName>
    </recommendedName>
</protein>
<dbReference type="GO" id="GO:0030515">
    <property type="term" value="F:snoRNA binding"/>
    <property type="evidence" value="ECO:0007669"/>
    <property type="project" value="TreeGrafter"/>
</dbReference>
<evidence type="ECO:0000256" key="3">
    <source>
        <dbReference type="ARBA" id="ARBA00022517"/>
    </source>
</evidence>
<dbReference type="GO" id="GO:0032040">
    <property type="term" value="C:small-subunit processome"/>
    <property type="evidence" value="ECO:0007669"/>
    <property type="project" value="TreeGrafter"/>
</dbReference>
<name>A0A667ZDC8_9TELE</name>
<dbReference type="Pfam" id="PF08146">
    <property type="entry name" value="BP28CT"/>
    <property type="match status" value="1"/>
</dbReference>
<evidence type="ECO:0000313" key="10">
    <source>
        <dbReference type="Ensembl" id="ENSMMDP00005030916.1"/>
    </source>
</evidence>
<dbReference type="GO" id="GO:0030686">
    <property type="term" value="C:90S preribosome"/>
    <property type="evidence" value="ECO:0007669"/>
    <property type="project" value="TreeGrafter"/>
</dbReference>
<dbReference type="SUPFAM" id="SSF48371">
    <property type="entry name" value="ARM repeat"/>
    <property type="match status" value="2"/>
</dbReference>
<organism evidence="10 11">
    <name type="scientific">Myripristis murdjan</name>
    <name type="common">pinecone soldierfish</name>
    <dbReference type="NCBI Taxonomy" id="586833"/>
    <lineage>
        <taxon>Eukaryota</taxon>
        <taxon>Metazoa</taxon>
        <taxon>Chordata</taxon>
        <taxon>Craniata</taxon>
        <taxon>Vertebrata</taxon>
        <taxon>Euteleostomi</taxon>
        <taxon>Actinopterygii</taxon>
        <taxon>Neopterygii</taxon>
        <taxon>Teleostei</taxon>
        <taxon>Neoteleostei</taxon>
        <taxon>Acanthomorphata</taxon>
        <taxon>Holocentriformes</taxon>
        <taxon>Holocentridae</taxon>
        <taxon>Myripristis</taxon>
    </lineage>
</organism>
<dbReference type="GO" id="GO:0000462">
    <property type="term" value="P:maturation of SSU-rRNA from tricistronic rRNA transcript (SSU-rRNA, 5.8S rRNA, LSU-rRNA)"/>
    <property type="evidence" value="ECO:0007669"/>
    <property type="project" value="TreeGrafter"/>
</dbReference>
<reference evidence="10" key="3">
    <citation type="submission" date="2025-09" db="UniProtKB">
        <authorList>
            <consortium name="Ensembl"/>
        </authorList>
    </citation>
    <scope>IDENTIFICATION</scope>
</reference>
<dbReference type="InterPro" id="IPR011989">
    <property type="entry name" value="ARM-like"/>
</dbReference>
<dbReference type="Proteomes" id="UP000472263">
    <property type="component" value="Chromosome 19"/>
</dbReference>
<evidence type="ECO:0000256" key="5">
    <source>
        <dbReference type="ARBA" id="ARBA00023242"/>
    </source>
</evidence>
<keyword evidence="8" id="KW-0175">Coiled coil</keyword>
<keyword evidence="4 7" id="KW-0698">rRNA processing</keyword>
<evidence type="ECO:0000256" key="7">
    <source>
        <dbReference type="RuleBase" id="RU367065"/>
    </source>
</evidence>
<evidence type="ECO:0000259" key="9">
    <source>
        <dbReference type="SMART" id="SM01036"/>
    </source>
</evidence>
<dbReference type="Gene3D" id="1.25.10.10">
    <property type="entry name" value="Leucine-rich Repeat Variant"/>
    <property type="match status" value="2"/>
</dbReference>